<evidence type="ECO:0000313" key="2">
    <source>
        <dbReference type="Proteomes" id="UP000224567"/>
    </source>
</evidence>
<protein>
    <submittedName>
        <fullName evidence="1">Uncharacterized protein</fullName>
    </submittedName>
</protein>
<sequence>MAQELEENLQNEQQKDANFDEKFDFNGEKRMIHMLCLMKFPQKLGILLVDLKRGWNILDLEIEPVRFALGKQSALAPERVVEAVEIESEDGEVGDLIDIDPRIRLIYSANEDDIEGIKELLDS</sequence>
<organism evidence="1 2">
    <name type="scientific">Capsicum baccatum</name>
    <name type="common">Peruvian pepper</name>
    <dbReference type="NCBI Taxonomy" id="33114"/>
    <lineage>
        <taxon>Eukaryota</taxon>
        <taxon>Viridiplantae</taxon>
        <taxon>Streptophyta</taxon>
        <taxon>Embryophyta</taxon>
        <taxon>Tracheophyta</taxon>
        <taxon>Spermatophyta</taxon>
        <taxon>Magnoliopsida</taxon>
        <taxon>eudicotyledons</taxon>
        <taxon>Gunneridae</taxon>
        <taxon>Pentapetalae</taxon>
        <taxon>asterids</taxon>
        <taxon>lamiids</taxon>
        <taxon>Solanales</taxon>
        <taxon>Solanaceae</taxon>
        <taxon>Solanoideae</taxon>
        <taxon>Capsiceae</taxon>
        <taxon>Capsicum</taxon>
    </lineage>
</organism>
<gene>
    <name evidence="1" type="ORF">CQW23_18656</name>
</gene>
<dbReference type="EMBL" id="MLFT02000008">
    <property type="protein sequence ID" value="PHT39802.1"/>
    <property type="molecule type" value="Genomic_DNA"/>
</dbReference>
<reference evidence="1 2" key="1">
    <citation type="journal article" date="2017" name="Genome Biol.">
        <title>New reference genome sequences of hot pepper reveal the massive evolution of plant disease-resistance genes by retroduplication.</title>
        <authorList>
            <person name="Kim S."/>
            <person name="Park J."/>
            <person name="Yeom S.I."/>
            <person name="Kim Y.M."/>
            <person name="Seo E."/>
            <person name="Kim K.T."/>
            <person name="Kim M.S."/>
            <person name="Lee J.M."/>
            <person name="Cheong K."/>
            <person name="Shin H.S."/>
            <person name="Kim S.B."/>
            <person name="Han K."/>
            <person name="Lee J."/>
            <person name="Park M."/>
            <person name="Lee H.A."/>
            <person name="Lee H.Y."/>
            <person name="Lee Y."/>
            <person name="Oh S."/>
            <person name="Lee J.H."/>
            <person name="Choi E."/>
            <person name="Choi E."/>
            <person name="Lee S.E."/>
            <person name="Jeon J."/>
            <person name="Kim H."/>
            <person name="Choi G."/>
            <person name="Song H."/>
            <person name="Lee J."/>
            <person name="Lee S.C."/>
            <person name="Kwon J.K."/>
            <person name="Lee H.Y."/>
            <person name="Koo N."/>
            <person name="Hong Y."/>
            <person name="Kim R.W."/>
            <person name="Kang W.H."/>
            <person name="Huh J.H."/>
            <person name="Kang B.C."/>
            <person name="Yang T.J."/>
            <person name="Lee Y.H."/>
            <person name="Bennetzen J.L."/>
            <person name="Choi D."/>
        </authorList>
    </citation>
    <scope>NUCLEOTIDE SEQUENCE [LARGE SCALE GENOMIC DNA]</scope>
    <source>
        <strain evidence="2">cv. PBC81</strain>
    </source>
</reference>
<keyword evidence="2" id="KW-1185">Reference proteome</keyword>
<accession>A0A2G2W3I6</accession>
<dbReference type="Proteomes" id="UP000224567">
    <property type="component" value="Unassembled WGS sequence"/>
</dbReference>
<comment type="caution">
    <text evidence="1">The sequence shown here is derived from an EMBL/GenBank/DDBJ whole genome shotgun (WGS) entry which is preliminary data.</text>
</comment>
<reference evidence="2" key="2">
    <citation type="journal article" date="2017" name="J. Anim. Genet.">
        <title>Multiple reference genome sequences of hot pepper reveal the massive evolution of plant disease resistance genes by retroduplication.</title>
        <authorList>
            <person name="Kim S."/>
            <person name="Park J."/>
            <person name="Yeom S.-I."/>
            <person name="Kim Y.-M."/>
            <person name="Seo E."/>
            <person name="Kim K.-T."/>
            <person name="Kim M.-S."/>
            <person name="Lee J.M."/>
            <person name="Cheong K."/>
            <person name="Shin H.-S."/>
            <person name="Kim S.-B."/>
            <person name="Han K."/>
            <person name="Lee J."/>
            <person name="Park M."/>
            <person name="Lee H.-A."/>
            <person name="Lee H.-Y."/>
            <person name="Lee Y."/>
            <person name="Oh S."/>
            <person name="Lee J.H."/>
            <person name="Choi E."/>
            <person name="Choi E."/>
            <person name="Lee S.E."/>
            <person name="Jeon J."/>
            <person name="Kim H."/>
            <person name="Choi G."/>
            <person name="Song H."/>
            <person name="Lee J."/>
            <person name="Lee S.-C."/>
            <person name="Kwon J.-K."/>
            <person name="Lee H.-Y."/>
            <person name="Koo N."/>
            <person name="Hong Y."/>
            <person name="Kim R.W."/>
            <person name="Kang W.-H."/>
            <person name="Huh J.H."/>
            <person name="Kang B.-C."/>
            <person name="Yang T.-J."/>
            <person name="Lee Y.-H."/>
            <person name="Bennetzen J.L."/>
            <person name="Choi D."/>
        </authorList>
    </citation>
    <scope>NUCLEOTIDE SEQUENCE [LARGE SCALE GENOMIC DNA]</scope>
    <source>
        <strain evidence="2">cv. PBC81</strain>
    </source>
</reference>
<dbReference type="AlphaFoldDB" id="A0A2G2W3I6"/>
<dbReference type="STRING" id="33114.A0A2G2W3I6"/>
<evidence type="ECO:0000313" key="1">
    <source>
        <dbReference type="EMBL" id="PHT39802.1"/>
    </source>
</evidence>
<name>A0A2G2W3I6_CAPBA</name>
<dbReference type="OrthoDB" id="4062651at2759"/>
<proteinExistence type="predicted"/>